<name>A0A3B3R544_9TELE</name>
<dbReference type="GO" id="GO:0032190">
    <property type="term" value="F:acrosin binding"/>
    <property type="evidence" value="ECO:0007669"/>
    <property type="project" value="TreeGrafter"/>
</dbReference>
<protein>
    <recommendedName>
        <fullName evidence="3">ZP domain-containing protein</fullName>
    </recommendedName>
</protein>
<evidence type="ECO:0000313" key="4">
    <source>
        <dbReference type="Ensembl" id="ENSPKIP00000013508.1"/>
    </source>
</evidence>
<reference evidence="4" key="1">
    <citation type="submission" date="2025-08" db="UniProtKB">
        <authorList>
            <consortium name="Ensembl"/>
        </authorList>
    </citation>
    <scope>IDENTIFICATION</scope>
</reference>
<proteinExistence type="predicted"/>
<dbReference type="Ensembl" id="ENSPKIT00000037932.1">
    <property type="protein sequence ID" value="ENSPKIP00000013508.1"/>
    <property type="gene ID" value="ENSPKIG00000000907.1"/>
</dbReference>
<keyword evidence="2" id="KW-0732">Signal</keyword>
<dbReference type="InterPro" id="IPR055355">
    <property type="entry name" value="ZP-C"/>
</dbReference>
<feature type="domain" description="ZP" evidence="3">
    <location>
        <begin position="1"/>
        <end position="336"/>
    </location>
</feature>
<evidence type="ECO:0000256" key="2">
    <source>
        <dbReference type="SAM" id="SignalP"/>
    </source>
</evidence>
<keyword evidence="5" id="KW-1185">Reference proteome</keyword>
<dbReference type="AlphaFoldDB" id="A0A3B3R544"/>
<dbReference type="GO" id="GO:0035803">
    <property type="term" value="P:egg coat formation"/>
    <property type="evidence" value="ECO:0007669"/>
    <property type="project" value="TreeGrafter"/>
</dbReference>
<dbReference type="Proteomes" id="UP000261540">
    <property type="component" value="Unplaced"/>
</dbReference>
<evidence type="ECO:0000259" key="3">
    <source>
        <dbReference type="PROSITE" id="PS51034"/>
    </source>
</evidence>
<reference evidence="4" key="2">
    <citation type="submission" date="2025-09" db="UniProtKB">
        <authorList>
            <consortium name="Ensembl"/>
        </authorList>
    </citation>
    <scope>IDENTIFICATION</scope>
</reference>
<feature type="signal peptide" evidence="2">
    <location>
        <begin position="1"/>
        <end position="23"/>
    </location>
</feature>
<keyword evidence="1" id="KW-1015">Disulfide bond</keyword>
<organism evidence="4 5">
    <name type="scientific">Paramormyrops kingsleyae</name>
    <dbReference type="NCBI Taxonomy" id="1676925"/>
    <lineage>
        <taxon>Eukaryota</taxon>
        <taxon>Metazoa</taxon>
        <taxon>Chordata</taxon>
        <taxon>Craniata</taxon>
        <taxon>Vertebrata</taxon>
        <taxon>Euteleostomi</taxon>
        <taxon>Actinopterygii</taxon>
        <taxon>Neopterygii</taxon>
        <taxon>Teleostei</taxon>
        <taxon>Osteoglossocephala</taxon>
        <taxon>Osteoglossomorpha</taxon>
        <taxon>Osteoglossiformes</taxon>
        <taxon>Mormyridae</taxon>
        <taxon>Paramormyrops</taxon>
    </lineage>
</organism>
<dbReference type="GO" id="GO:2000344">
    <property type="term" value="P:positive regulation of acrosome reaction"/>
    <property type="evidence" value="ECO:0007669"/>
    <property type="project" value="TreeGrafter"/>
</dbReference>
<evidence type="ECO:0000256" key="1">
    <source>
        <dbReference type="ARBA" id="ARBA00023157"/>
    </source>
</evidence>
<feature type="chain" id="PRO_5017201801" description="ZP domain-containing protein" evidence="2">
    <location>
        <begin position="24"/>
        <end position="377"/>
    </location>
</feature>
<dbReference type="Gene3D" id="2.60.40.3210">
    <property type="entry name" value="Zona pellucida, ZP-N domain"/>
    <property type="match status" value="1"/>
</dbReference>
<dbReference type="InterPro" id="IPR042235">
    <property type="entry name" value="ZP-C_dom"/>
</dbReference>
<evidence type="ECO:0000313" key="5">
    <source>
        <dbReference type="Proteomes" id="UP000261540"/>
    </source>
</evidence>
<dbReference type="InterPro" id="IPR001507">
    <property type="entry name" value="ZP_dom"/>
</dbReference>
<dbReference type="GO" id="GO:0007339">
    <property type="term" value="P:binding of sperm to zona pellucida"/>
    <property type="evidence" value="ECO:0007669"/>
    <property type="project" value="TreeGrafter"/>
</dbReference>
<dbReference type="PANTHER" id="PTHR11576">
    <property type="entry name" value="ZONA PELLUCIDA SPERM-BINDING PROTEIN 3"/>
    <property type="match status" value="1"/>
</dbReference>
<dbReference type="PROSITE" id="PS51034">
    <property type="entry name" value="ZP_2"/>
    <property type="match status" value="1"/>
</dbReference>
<dbReference type="Gene3D" id="2.60.40.4100">
    <property type="entry name" value="Zona pellucida, ZP-C domain"/>
    <property type="match status" value="1"/>
</dbReference>
<dbReference type="FunFam" id="2.60.40.4100:FF:000002">
    <property type="entry name" value="Zona pellucida sperm-binding protein 3"/>
    <property type="match status" value="1"/>
</dbReference>
<dbReference type="Pfam" id="PF00100">
    <property type="entry name" value="Zona_pellucida"/>
    <property type="match status" value="1"/>
</dbReference>
<dbReference type="GeneTree" id="ENSGT01060000250262"/>
<dbReference type="PANTHER" id="PTHR11576:SF15">
    <property type="entry name" value="ZONA PELLUCIDA SPERM-BINDING PROTEIN 3-LIKE"/>
    <property type="match status" value="1"/>
</dbReference>
<dbReference type="GO" id="GO:0031012">
    <property type="term" value="C:extracellular matrix"/>
    <property type="evidence" value="ECO:0007669"/>
    <property type="project" value="TreeGrafter"/>
</dbReference>
<sequence>MLRGMREFLMLVVFLAFCFNVCALNLSPYVYALFSDDDSVSRNHSDDWKNFMMMQSDQQGFARESDRQGFAREIRWSPLNLPVSMPAVGSMVLPIDVFKPALGSRLLPDMVKNILRPPPLPTPTTQKMVEVQCRAGRIVVRVLRELFGLPNAQQDLSLGTCQVNKVTPLHFYFDYSLGSCKTMRKSFNDRMEYSNTLSYAPAFSGPVVRVFQLLQDDWMKNDVYLLGQPMNFEVKVPQKTRNERVYVNKCYVTKSANPTSTPRFAVIDNYGCMLDSVKNPQSKFVPDARQNKIRFKIWAFVFPETRTQVTQVSYVKPFCYFASACKFSCKGRSLFEVGEIFDTSNDACSCCSSKCPAGLKTSEYMVDRIVSTSVFEP</sequence>
<dbReference type="SMART" id="SM00241">
    <property type="entry name" value="ZP"/>
    <property type="match status" value="1"/>
</dbReference>
<accession>A0A3B3R544</accession>